<sequence>MENSVVTYGLAGLVGIGVLFKLTRKSALDDIPTVGPSGLFGSCWGGLKFISNASAILREGYTRYGGKPFKVAVLHQWMVIVSEPKLMEELRKSPDDELSFMEAANDALKIEYTLGPEIERNPYHISIIRSQLTRNLAALYPDIRDEIVVAFDETLQLEDFEWSSVPALDAIQKVICRTSNRLFVGLPLCRNSDWIALNIEFTLHVLKGGIIINFFPEFMAPLVAKFMTNVPTGIKRAMKHLRPIVEERQRYLDEYGREWVDKPNDMLSWLMDEAQGDERSVRLLAQRMLAVNFTAIHSFTQALFNLAANPQYIQPLREEVESVVAKEGWSKGAMVKMRKIDSFLKETQRFDGIGSLTMSRKALKDFTFSDGTFVPKGSVVSVASHAIHHDDVIYENPDVFEPFRFADLREEEGEALKHQMVSTGLEFLPFGHGRHACPGRFFAANELKTMLAHVVVAYDVKLEEGASRPEHLELGSGVGANPKAKVMFRKRKI</sequence>
<dbReference type="EMBL" id="MU266376">
    <property type="protein sequence ID" value="KAH7926831.1"/>
    <property type="molecule type" value="Genomic_DNA"/>
</dbReference>
<proteinExistence type="predicted"/>
<organism evidence="1 2">
    <name type="scientific">Leucogyrophana mollusca</name>
    <dbReference type="NCBI Taxonomy" id="85980"/>
    <lineage>
        <taxon>Eukaryota</taxon>
        <taxon>Fungi</taxon>
        <taxon>Dikarya</taxon>
        <taxon>Basidiomycota</taxon>
        <taxon>Agaricomycotina</taxon>
        <taxon>Agaricomycetes</taxon>
        <taxon>Agaricomycetidae</taxon>
        <taxon>Boletales</taxon>
        <taxon>Boletales incertae sedis</taxon>
        <taxon>Leucogyrophana</taxon>
    </lineage>
</organism>
<gene>
    <name evidence="1" type="ORF">BV22DRAFT_1104033</name>
</gene>
<protein>
    <submittedName>
        <fullName evidence="1">Cytochrome P450</fullName>
    </submittedName>
</protein>
<name>A0ACB8BMV9_9AGAM</name>
<evidence type="ECO:0000313" key="2">
    <source>
        <dbReference type="Proteomes" id="UP000790709"/>
    </source>
</evidence>
<reference evidence="1" key="1">
    <citation type="journal article" date="2021" name="New Phytol.">
        <title>Evolutionary innovations through gain and loss of genes in the ectomycorrhizal Boletales.</title>
        <authorList>
            <person name="Wu G."/>
            <person name="Miyauchi S."/>
            <person name="Morin E."/>
            <person name="Kuo A."/>
            <person name="Drula E."/>
            <person name="Varga T."/>
            <person name="Kohler A."/>
            <person name="Feng B."/>
            <person name="Cao Y."/>
            <person name="Lipzen A."/>
            <person name="Daum C."/>
            <person name="Hundley H."/>
            <person name="Pangilinan J."/>
            <person name="Johnson J."/>
            <person name="Barry K."/>
            <person name="LaButti K."/>
            <person name="Ng V."/>
            <person name="Ahrendt S."/>
            <person name="Min B."/>
            <person name="Choi I.G."/>
            <person name="Park H."/>
            <person name="Plett J.M."/>
            <person name="Magnuson J."/>
            <person name="Spatafora J.W."/>
            <person name="Nagy L.G."/>
            <person name="Henrissat B."/>
            <person name="Grigoriev I.V."/>
            <person name="Yang Z.L."/>
            <person name="Xu J."/>
            <person name="Martin F.M."/>
        </authorList>
    </citation>
    <scope>NUCLEOTIDE SEQUENCE</scope>
    <source>
        <strain evidence="1">KUC20120723A-06</strain>
    </source>
</reference>
<comment type="caution">
    <text evidence="1">The sequence shown here is derived from an EMBL/GenBank/DDBJ whole genome shotgun (WGS) entry which is preliminary data.</text>
</comment>
<evidence type="ECO:0000313" key="1">
    <source>
        <dbReference type="EMBL" id="KAH7926831.1"/>
    </source>
</evidence>
<dbReference type="Proteomes" id="UP000790709">
    <property type="component" value="Unassembled WGS sequence"/>
</dbReference>
<keyword evidence="2" id="KW-1185">Reference proteome</keyword>
<accession>A0ACB8BMV9</accession>